<evidence type="ECO:0000256" key="6">
    <source>
        <dbReference type="SAM" id="Phobius"/>
    </source>
</evidence>
<organism evidence="7 8">
    <name type="scientific">Pinctada imbricata</name>
    <name type="common">Atlantic pearl-oyster</name>
    <name type="synonym">Pinctada martensii</name>
    <dbReference type="NCBI Taxonomy" id="66713"/>
    <lineage>
        <taxon>Eukaryota</taxon>
        <taxon>Metazoa</taxon>
        <taxon>Spiralia</taxon>
        <taxon>Lophotrochozoa</taxon>
        <taxon>Mollusca</taxon>
        <taxon>Bivalvia</taxon>
        <taxon>Autobranchia</taxon>
        <taxon>Pteriomorphia</taxon>
        <taxon>Pterioida</taxon>
        <taxon>Pterioidea</taxon>
        <taxon>Pteriidae</taxon>
        <taxon>Pinctada</taxon>
    </lineage>
</organism>
<dbReference type="EMBL" id="VSWD01000005">
    <property type="protein sequence ID" value="KAK3101948.1"/>
    <property type="molecule type" value="Genomic_DNA"/>
</dbReference>
<protein>
    <recommendedName>
        <fullName evidence="9">G-protein coupled receptors family 1 profile domain-containing protein</fullName>
    </recommendedName>
</protein>
<dbReference type="AlphaFoldDB" id="A0AA88YBS6"/>
<comment type="subcellular location">
    <subcellularLocation>
        <location evidence="1">Cell membrane</location>
        <topology evidence="1">Multi-pass membrane protein</topology>
    </subcellularLocation>
</comment>
<feature type="transmembrane region" description="Helical" evidence="6">
    <location>
        <begin position="160"/>
        <end position="179"/>
    </location>
</feature>
<dbReference type="Proteomes" id="UP001186944">
    <property type="component" value="Unassembled WGS sequence"/>
</dbReference>
<dbReference type="PANTHER" id="PTHR24228">
    <property type="entry name" value="B2 BRADYKININ RECEPTOR/ANGIOTENSIN II RECEPTOR"/>
    <property type="match status" value="1"/>
</dbReference>
<evidence type="ECO:0008006" key="9">
    <source>
        <dbReference type="Google" id="ProtNLM"/>
    </source>
</evidence>
<keyword evidence="6" id="KW-0472">Membrane</keyword>
<keyword evidence="2" id="KW-1003">Cell membrane</keyword>
<evidence type="ECO:0000256" key="3">
    <source>
        <dbReference type="ARBA" id="ARBA00023040"/>
    </source>
</evidence>
<keyword evidence="4" id="KW-0675">Receptor</keyword>
<dbReference type="Gene3D" id="1.20.1070.10">
    <property type="entry name" value="Rhodopsin 7-helix transmembrane proteins"/>
    <property type="match status" value="1"/>
</dbReference>
<dbReference type="GO" id="GO:0005886">
    <property type="term" value="C:plasma membrane"/>
    <property type="evidence" value="ECO:0007669"/>
    <property type="project" value="UniProtKB-SubCell"/>
</dbReference>
<keyword evidence="6" id="KW-1133">Transmembrane helix</keyword>
<dbReference type="GO" id="GO:0004930">
    <property type="term" value="F:G protein-coupled receptor activity"/>
    <property type="evidence" value="ECO:0007669"/>
    <property type="project" value="UniProtKB-KW"/>
</dbReference>
<keyword evidence="3" id="KW-0297">G-protein coupled receptor</keyword>
<evidence type="ECO:0000313" key="7">
    <source>
        <dbReference type="EMBL" id="KAK3101948.1"/>
    </source>
</evidence>
<name>A0AA88YBS6_PINIB</name>
<evidence type="ECO:0000256" key="1">
    <source>
        <dbReference type="ARBA" id="ARBA00004651"/>
    </source>
</evidence>
<accession>A0AA88YBS6</accession>
<evidence type="ECO:0000256" key="4">
    <source>
        <dbReference type="ARBA" id="ARBA00023170"/>
    </source>
</evidence>
<feature type="transmembrane region" description="Helical" evidence="6">
    <location>
        <begin position="185"/>
        <end position="208"/>
    </location>
</feature>
<comment type="caution">
    <text evidence="7">The sequence shown here is derived from an EMBL/GenBank/DDBJ whole genome shotgun (WGS) entry which is preliminary data.</text>
</comment>
<dbReference type="SUPFAM" id="SSF81321">
    <property type="entry name" value="Family A G protein-coupled receptor-like"/>
    <property type="match status" value="1"/>
</dbReference>
<sequence>MNTSTKNRTSSETKGSNTTRICDKTLFCGQLRHGDSLFGKKFTFIFEKMYSSFYGVCCIIIIVLYIIIYRFILDRRKRRLRADSFNCCALNKSPLCDAENTEVIYISQEPSNEHVIRSEKDIVDNTQSLLNHERKNVNRETRAINRQKEEKFRINNIKTALMLSVVAFVFVFAFLPAWLMKLGLVNFNIIVFYLYFVYNVANPFIYAFMNPEFQQKMGVIIRDIKKRWTANPI</sequence>
<keyword evidence="5" id="KW-0807">Transducer</keyword>
<reference evidence="7" key="1">
    <citation type="submission" date="2019-08" db="EMBL/GenBank/DDBJ databases">
        <title>The improved chromosome-level genome for the pearl oyster Pinctada fucata martensii using PacBio sequencing and Hi-C.</title>
        <authorList>
            <person name="Zheng Z."/>
        </authorList>
    </citation>
    <scope>NUCLEOTIDE SEQUENCE</scope>
    <source>
        <strain evidence="7">ZZ-2019</strain>
        <tissue evidence="7">Adductor muscle</tissue>
    </source>
</reference>
<feature type="transmembrane region" description="Helical" evidence="6">
    <location>
        <begin position="52"/>
        <end position="72"/>
    </location>
</feature>
<proteinExistence type="predicted"/>
<evidence type="ECO:0000256" key="2">
    <source>
        <dbReference type="ARBA" id="ARBA00022475"/>
    </source>
</evidence>
<keyword evidence="6" id="KW-0812">Transmembrane</keyword>
<dbReference type="PANTHER" id="PTHR24228:SF59">
    <property type="entry name" value="NEUROPEPTIDE RECEPTOR 15"/>
    <property type="match status" value="1"/>
</dbReference>
<keyword evidence="8" id="KW-1185">Reference proteome</keyword>
<gene>
    <name evidence="7" type="ORF">FSP39_007557</name>
</gene>
<evidence type="ECO:0000256" key="5">
    <source>
        <dbReference type="ARBA" id="ARBA00023224"/>
    </source>
</evidence>
<evidence type="ECO:0000313" key="8">
    <source>
        <dbReference type="Proteomes" id="UP001186944"/>
    </source>
</evidence>